<comment type="subunit">
    <text evidence="13">Part of the nascent polypeptide-associated complex (NAC), consisting of EGD2 and EGD1. NAC associates with ribosomes via EGD1.</text>
</comment>
<evidence type="ECO:0000256" key="11">
    <source>
        <dbReference type="ARBA" id="ARBA00023163"/>
    </source>
</evidence>
<proteinExistence type="inferred from homology"/>
<evidence type="ECO:0000256" key="8">
    <source>
        <dbReference type="ARBA" id="ARBA00022491"/>
    </source>
</evidence>
<dbReference type="InterPro" id="IPR039370">
    <property type="entry name" value="BTF3"/>
</dbReference>
<dbReference type="SMART" id="SM01407">
    <property type="entry name" value="NAC"/>
    <property type="match status" value="1"/>
</dbReference>
<dbReference type="PANTHER" id="PTHR10351">
    <property type="entry name" value="TRANSCRIPTION FACTOR BTF3 FAMILY MEMBER"/>
    <property type="match status" value="1"/>
</dbReference>
<keyword evidence="7" id="KW-0963">Cytoplasm</keyword>
<evidence type="ECO:0000256" key="2">
    <source>
        <dbReference type="ARBA" id="ARBA00004123"/>
    </source>
</evidence>
<evidence type="ECO:0000256" key="3">
    <source>
        <dbReference type="ARBA" id="ARBA00004496"/>
    </source>
</evidence>
<dbReference type="SUPFAM" id="SSF51735">
    <property type="entry name" value="NAD(P)-binding Rossmann-fold domains"/>
    <property type="match status" value="1"/>
</dbReference>
<dbReference type="Pfam" id="PF01849">
    <property type="entry name" value="NAC"/>
    <property type="match status" value="1"/>
</dbReference>
<reference evidence="17 18" key="1">
    <citation type="journal article" date="2016" name="BMC Genomics">
        <title>Genome sequencing and secondary metabolism of the postharvest pathogen Penicillium griseofulvum.</title>
        <authorList>
            <person name="Banani H."/>
            <person name="Marcet-Houben M."/>
            <person name="Ballester A.R."/>
            <person name="Abbruscato P."/>
            <person name="Gonzalez-Candelas L."/>
            <person name="Gabaldon T."/>
            <person name="Spadaro D."/>
        </authorList>
    </citation>
    <scope>NUCLEOTIDE SEQUENCE [LARGE SCALE GENOMIC DNA]</scope>
    <source>
        <strain evidence="17 18">PG3</strain>
    </source>
</reference>
<dbReference type="CDD" id="cd08946">
    <property type="entry name" value="SDR_e"/>
    <property type="match status" value="1"/>
</dbReference>
<evidence type="ECO:0000256" key="12">
    <source>
        <dbReference type="ARBA" id="ARBA00023242"/>
    </source>
</evidence>
<dbReference type="EMBL" id="LHQR01000013">
    <property type="protein sequence ID" value="KXG54320.1"/>
    <property type="molecule type" value="Genomic_DNA"/>
</dbReference>
<keyword evidence="12" id="KW-0539">Nucleus</keyword>
<sequence>MGHIVVTGGSGKVGQFVISELLNAGHKILNLDLIHLEHPSVHTLKTDLADSGQVFNALSGQWTLTEPFPEGLPPRPDAVVHLAGYARNMLVPDNETFRSNTQGTYNIIEAACKLGVRKIVIASSITVYGVSFAQGDANFPSFPIHEDLDINPTDTYAIAKLCNERIARGFASRFGADIYSLRIGRLIEPYEYNGDIFYSYVHEPALWKVHGWSYIDARDLGAMCEAAVRTSGLGFQVFNATNDHITNLSPTKEFLKSQFPDIPITREMGEFEAPFSNAKIKRLLGFKEKHHWHKYFSNWERKKEIEMEKKEMAITPPDFIMDQAKLARMQASVRIALELGHISIWQATCMTWTFDGKGTPRRKVKKVVRNSGADDKKLQAALKKLNVQPIQGIEEVNMFKEDGNVIHFANPRVHGAVPSNTFALYGNGEEKELTELVPNILNQLGPDSLASLRKLAESYQNMQKQQGDKKDDEEDDIPDLVEGENFETKE</sequence>
<evidence type="ECO:0000256" key="5">
    <source>
        <dbReference type="ARBA" id="ARBA00022192"/>
    </source>
</evidence>
<dbReference type="GeneID" id="63710478"/>
<dbReference type="GO" id="GO:0005737">
    <property type="term" value="C:cytoplasm"/>
    <property type="evidence" value="ECO:0007669"/>
    <property type="project" value="UniProtKB-SubCell"/>
</dbReference>
<name>A0A135LZD5_PENPA</name>
<comment type="function">
    <text evidence="1">Component of the nascent polypeptide-associated complex (NAC), a dynamic component of the ribosomal exit tunnel, protecting the emerging polypeptides from interaction with other cytoplasmic proteins to ensure appropriate nascent protein targeting. The NAC complex also promotes mitochondrial protein import by enhancing productive ribosome interactions with the outer mitochondrial membrane and blocks the inappropriate interaction of ribosomes translating non-secretory nascent polypeptides with translocation sites in the membrane of the endoplasmic reticulum. EGD1 may act as a transcription factor that exert a negative effect on the expression of several genes that are transcribed by RNA polymerase II.</text>
</comment>
<keyword evidence="10 14" id="KW-0805">Transcription regulation</keyword>
<keyword evidence="8" id="KW-0678">Repressor</keyword>
<evidence type="ECO:0000259" key="16">
    <source>
        <dbReference type="PROSITE" id="PS51151"/>
    </source>
</evidence>
<accession>A0A135LZD5</accession>
<evidence type="ECO:0000256" key="9">
    <source>
        <dbReference type="ARBA" id="ARBA00022927"/>
    </source>
</evidence>
<dbReference type="OrthoDB" id="202470at2759"/>
<dbReference type="Pfam" id="PF01370">
    <property type="entry name" value="Epimerase"/>
    <property type="match status" value="1"/>
</dbReference>
<keyword evidence="6" id="KW-0813">Transport</keyword>
<evidence type="ECO:0000256" key="6">
    <source>
        <dbReference type="ARBA" id="ARBA00022448"/>
    </source>
</evidence>
<dbReference type="InterPro" id="IPR038187">
    <property type="entry name" value="NAC_A/B_dom_sf"/>
</dbReference>
<evidence type="ECO:0000256" key="1">
    <source>
        <dbReference type="ARBA" id="ARBA00002302"/>
    </source>
</evidence>
<feature type="domain" description="NAC-A/B" evidence="16">
    <location>
        <begin position="372"/>
        <end position="437"/>
    </location>
</feature>
<dbReference type="RefSeq" id="XP_040652855.1">
    <property type="nucleotide sequence ID" value="XM_040795178.1"/>
</dbReference>
<dbReference type="Gene3D" id="3.40.50.720">
    <property type="entry name" value="NAD(P)-binding Rossmann-like Domain"/>
    <property type="match status" value="1"/>
</dbReference>
<keyword evidence="18" id="KW-1185">Reference proteome</keyword>
<dbReference type="AlphaFoldDB" id="A0A135LZD5"/>
<keyword evidence="9" id="KW-0653">Protein transport</keyword>
<feature type="region of interest" description="Disordered" evidence="15">
    <location>
        <begin position="455"/>
        <end position="490"/>
    </location>
</feature>
<evidence type="ECO:0000256" key="10">
    <source>
        <dbReference type="ARBA" id="ARBA00023015"/>
    </source>
</evidence>
<evidence type="ECO:0000313" key="18">
    <source>
        <dbReference type="Proteomes" id="UP000070168"/>
    </source>
</evidence>
<evidence type="ECO:0000256" key="13">
    <source>
        <dbReference type="ARBA" id="ARBA00025826"/>
    </source>
</evidence>
<evidence type="ECO:0000256" key="4">
    <source>
        <dbReference type="ARBA" id="ARBA00005296"/>
    </source>
</evidence>
<dbReference type="PROSITE" id="PS51151">
    <property type="entry name" value="NAC_AB"/>
    <property type="match status" value="1"/>
</dbReference>
<dbReference type="InterPro" id="IPR036291">
    <property type="entry name" value="NAD(P)-bd_dom_sf"/>
</dbReference>
<feature type="compositionally biased region" description="Acidic residues" evidence="15">
    <location>
        <begin position="471"/>
        <end position="490"/>
    </location>
</feature>
<organism evidence="17 18">
    <name type="scientific">Penicillium patulum</name>
    <name type="common">Penicillium griseofulvum</name>
    <dbReference type="NCBI Taxonomy" id="5078"/>
    <lineage>
        <taxon>Eukaryota</taxon>
        <taxon>Fungi</taxon>
        <taxon>Dikarya</taxon>
        <taxon>Ascomycota</taxon>
        <taxon>Pezizomycotina</taxon>
        <taxon>Eurotiomycetes</taxon>
        <taxon>Eurotiomycetidae</taxon>
        <taxon>Eurotiales</taxon>
        <taxon>Aspergillaceae</taxon>
        <taxon>Penicillium</taxon>
    </lineage>
</organism>
<keyword evidence="11 14" id="KW-0804">Transcription</keyword>
<comment type="subcellular location">
    <subcellularLocation>
        <location evidence="3">Cytoplasm</location>
    </subcellularLocation>
    <subcellularLocation>
        <location evidence="2">Nucleus</location>
    </subcellularLocation>
</comment>
<dbReference type="STRING" id="5078.A0A135LZD5"/>
<dbReference type="InterPro" id="IPR002715">
    <property type="entry name" value="Nas_poly-pep-assoc_cplx_dom"/>
</dbReference>
<evidence type="ECO:0000256" key="14">
    <source>
        <dbReference type="RuleBase" id="RU361272"/>
    </source>
</evidence>
<dbReference type="CDD" id="cd22055">
    <property type="entry name" value="NAC_BTF3"/>
    <property type="match status" value="1"/>
</dbReference>
<dbReference type="FunFam" id="2.20.70.30:FF:000003">
    <property type="entry name" value="Nascent polypeptide-associated complex subunit beta"/>
    <property type="match status" value="1"/>
</dbReference>
<protein>
    <recommendedName>
        <fullName evidence="5 14">Nascent polypeptide-associated complex subunit beta</fullName>
    </recommendedName>
</protein>
<evidence type="ECO:0000256" key="7">
    <source>
        <dbReference type="ARBA" id="ARBA00022490"/>
    </source>
</evidence>
<dbReference type="InterPro" id="IPR001509">
    <property type="entry name" value="Epimerase_deHydtase"/>
</dbReference>
<evidence type="ECO:0000313" key="17">
    <source>
        <dbReference type="EMBL" id="KXG54320.1"/>
    </source>
</evidence>
<evidence type="ECO:0000256" key="15">
    <source>
        <dbReference type="SAM" id="MobiDB-lite"/>
    </source>
</evidence>
<dbReference type="Gene3D" id="2.20.70.30">
    <property type="entry name" value="Nascent polypeptide-associated complex domain"/>
    <property type="match status" value="1"/>
</dbReference>
<dbReference type="Proteomes" id="UP000070168">
    <property type="component" value="Unassembled WGS sequence"/>
</dbReference>
<gene>
    <name evidence="17" type="ORF">PGRI_074640</name>
</gene>
<comment type="caution">
    <text evidence="17">The sequence shown here is derived from an EMBL/GenBank/DDBJ whole genome shotgun (WGS) entry which is preliminary data.</text>
</comment>
<comment type="similarity">
    <text evidence="4 14">Belongs to the NAC-beta family.</text>
</comment>
<dbReference type="OMA" id="PDNECYA"/>
<dbReference type="GO" id="GO:0005634">
    <property type="term" value="C:nucleus"/>
    <property type="evidence" value="ECO:0007669"/>
    <property type="project" value="UniProtKB-SubCell"/>
</dbReference>
<dbReference type="GO" id="GO:0015031">
    <property type="term" value="P:protein transport"/>
    <property type="evidence" value="ECO:0007669"/>
    <property type="project" value="UniProtKB-KW"/>
</dbReference>